<protein>
    <submittedName>
        <fullName evidence="5">Helix-turn-helix domain-containing protein</fullName>
    </submittedName>
</protein>
<organism evidence="5 6">
    <name type="scientific">Novosphingobium humi</name>
    <dbReference type="NCBI Taxonomy" id="2282397"/>
    <lineage>
        <taxon>Bacteria</taxon>
        <taxon>Pseudomonadati</taxon>
        <taxon>Pseudomonadota</taxon>
        <taxon>Alphaproteobacteria</taxon>
        <taxon>Sphingomonadales</taxon>
        <taxon>Sphingomonadaceae</taxon>
        <taxon>Novosphingobium</taxon>
    </lineage>
</organism>
<dbReference type="PANTHER" id="PTHR33204:SF37">
    <property type="entry name" value="HTH-TYPE TRANSCRIPTIONAL REGULATOR YODB"/>
    <property type="match status" value="1"/>
</dbReference>
<dbReference type="EMBL" id="CP117417">
    <property type="protein sequence ID" value="WCT78721.1"/>
    <property type="molecule type" value="Genomic_DNA"/>
</dbReference>
<sequence length="217" mass="23339">MKLEKVTDIHGRWYGDACGAAFGMELLGERWAGLVLRELMLGARRFTDLRFALPGISARVLTERLGGLEAAGLVRRDEEERLYGLTPWGQAAEPVLLAMCRWALMSPDRDMALAISPVALMLSLRALIVAERAADVDMACTIIIARESFALQLRGGGLTIARGGAGGDFTLTAPNTAPLKRFIYGKAPLAGLPDLALAGDAYAAMMFARCFALPDTI</sequence>
<gene>
    <name evidence="5" type="ORF">PQ457_07080</name>
</gene>
<evidence type="ECO:0000256" key="3">
    <source>
        <dbReference type="ARBA" id="ARBA00023163"/>
    </source>
</evidence>
<dbReference type="PROSITE" id="PS51118">
    <property type="entry name" value="HTH_HXLR"/>
    <property type="match status" value="1"/>
</dbReference>
<keyword evidence="3" id="KW-0804">Transcription</keyword>
<name>A0ABY7TZK2_9SPHN</name>
<keyword evidence="6" id="KW-1185">Reference proteome</keyword>
<proteinExistence type="predicted"/>
<keyword evidence="1" id="KW-0805">Transcription regulation</keyword>
<evidence type="ECO:0000259" key="4">
    <source>
        <dbReference type="PROSITE" id="PS51118"/>
    </source>
</evidence>
<dbReference type="Gene3D" id="1.10.10.10">
    <property type="entry name" value="Winged helix-like DNA-binding domain superfamily/Winged helix DNA-binding domain"/>
    <property type="match status" value="1"/>
</dbReference>
<dbReference type="PANTHER" id="PTHR33204">
    <property type="entry name" value="TRANSCRIPTIONAL REGULATOR, MARR FAMILY"/>
    <property type="match status" value="1"/>
</dbReference>
<dbReference type="SUPFAM" id="SSF46785">
    <property type="entry name" value="Winged helix' DNA-binding domain"/>
    <property type="match status" value="1"/>
</dbReference>
<dbReference type="Proteomes" id="UP001218231">
    <property type="component" value="Chromosome"/>
</dbReference>
<evidence type="ECO:0000313" key="6">
    <source>
        <dbReference type="Proteomes" id="UP001218231"/>
    </source>
</evidence>
<dbReference type="InterPro" id="IPR002577">
    <property type="entry name" value="HTH_HxlR"/>
</dbReference>
<evidence type="ECO:0000313" key="5">
    <source>
        <dbReference type="EMBL" id="WCT78721.1"/>
    </source>
</evidence>
<feature type="domain" description="HTH hxlR-type" evidence="4">
    <location>
        <begin position="18"/>
        <end position="111"/>
    </location>
</feature>
<dbReference type="Pfam" id="PF01638">
    <property type="entry name" value="HxlR"/>
    <property type="match status" value="1"/>
</dbReference>
<keyword evidence="2" id="KW-0238">DNA-binding</keyword>
<dbReference type="InterPro" id="IPR036390">
    <property type="entry name" value="WH_DNA-bd_sf"/>
</dbReference>
<dbReference type="RefSeq" id="WP_273619031.1">
    <property type="nucleotide sequence ID" value="NZ_CP117417.1"/>
</dbReference>
<reference evidence="5 6" key="1">
    <citation type="submission" date="2023-02" db="EMBL/GenBank/DDBJ databases">
        <title>Genome sequence of Novosphingobium humi KACC 19094.</title>
        <authorList>
            <person name="Kim S."/>
            <person name="Heo J."/>
            <person name="Kwon S.-W."/>
        </authorList>
    </citation>
    <scope>NUCLEOTIDE SEQUENCE [LARGE SCALE GENOMIC DNA]</scope>
    <source>
        <strain evidence="5 6">KACC 19094</strain>
    </source>
</reference>
<accession>A0ABY7TZK2</accession>
<evidence type="ECO:0000256" key="2">
    <source>
        <dbReference type="ARBA" id="ARBA00023125"/>
    </source>
</evidence>
<dbReference type="InterPro" id="IPR036388">
    <property type="entry name" value="WH-like_DNA-bd_sf"/>
</dbReference>
<evidence type="ECO:0000256" key="1">
    <source>
        <dbReference type="ARBA" id="ARBA00023015"/>
    </source>
</evidence>